<sequence length="82" mass="8106">MDPEAALVLGKAIGAGIAGGAGMIGPGIGIGLAGLGALISIGRNPEVTSTLQTYMILVIAFAESLAIFALVISFLLLFAFTG</sequence>
<feature type="transmembrane region" description="Helical" evidence="13">
    <location>
        <begin position="54"/>
        <end position="80"/>
    </location>
</feature>
<evidence type="ECO:0000256" key="9">
    <source>
        <dbReference type="ARBA" id="ARBA00023121"/>
    </source>
</evidence>
<evidence type="ECO:0000256" key="10">
    <source>
        <dbReference type="ARBA" id="ARBA00023136"/>
    </source>
</evidence>
<dbReference type="PROSITE" id="PS00605">
    <property type="entry name" value="ATPASE_C"/>
    <property type="match status" value="1"/>
</dbReference>
<comment type="function">
    <text evidence="12 13">F(1)F(0) ATP synthase produces ATP from ADP in the presence of a proton or sodium gradient. F-type ATPases consist of two structural domains, F(1) containing the extramembraneous catalytic core and F(0) containing the membrane proton channel, linked together by a central stalk and a peripheral stalk. During catalysis, ATP synthesis in the catalytic domain of F(1) is coupled via a rotary mechanism of the central stalk subunits to proton translocation.</text>
</comment>
<keyword evidence="4 13" id="KW-0138">CF(0)</keyword>
<evidence type="ECO:0000256" key="4">
    <source>
        <dbReference type="ARBA" id="ARBA00022547"/>
    </source>
</evidence>
<dbReference type="CDD" id="cd18121">
    <property type="entry name" value="ATP-synt_Fo_c"/>
    <property type="match status" value="1"/>
</dbReference>
<dbReference type="HAMAP" id="MF_01396">
    <property type="entry name" value="ATP_synth_c_bact"/>
    <property type="match status" value="1"/>
</dbReference>
<comment type="subcellular location">
    <subcellularLocation>
        <location evidence="13">Cell membrane</location>
        <topology evidence="13">Multi-pass membrane protein</topology>
    </subcellularLocation>
    <subcellularLocation>
        <location evidence="1">Membrane</location>
        <topology evidence="1">Multi-pass membrane protein</topology>
    </subcellularLocation>
</comment>
<keyword evidence="11 13" id="KW-0066">ATP synthesis</keyword>
<feature type="domain" description="V-ATPase proteolipid subunit C-like" evidence="14">
    <location>
        <begin position="13"/>
        <end position="76"/>
    </location>
</feature>
<keyword evidence="5 13" id="KW-0812">Transmembrane</keyword>
<evidence type="ECO:0000256" key="8">
    <source>
        <dbReference type="ARBA" id="ARBA00023065"/>
    </source>
</evidence>
<dbReference type="InterPro" id="IPR002379">
    <property type="entry name" value="ATPase_proteolipid_c-like_dom"/>
</dbReference>
<comment type="caution">
    <text evidence="15">The sequence shown here is derived from an EMBL/GenBank/DDBJ whole genome shotgun (WGS) entry which is preliminary data.</text>
</comment>
<dbReference type="GO" id="GO:0008289">
    <property type="term" value="F:lipid binding"/>
    <property type="evidence" value="ECO:0007669"/>
    <property type="project" value="UniProtKB-KW"/>
</dbReference>
<keyword evidence="6 13" id="KW-0375">Hydrogen ion transport</keyword>
<name>A0A2M8QCI5_9CHLR</name>
<keyword evidence="7 13" id="KW-1133">Transmembrane helix</keyword>
<evidence type="ECO:0000256" key="5">
    <source>
        <dbReference type="ARBA" id="ARBA00022692"/>
    </source>
</evidence>
<dbReference type="AlphaFoldDB" id="A0A2M8QCI5"/>
<evidence type="ECO:0000256" key="1">
    <source>
        <dbReference type="ARBA" id="ARBA00004141"/>
    </source>
</evidence>
<feature type="site" description="Reversibly protonated during proton transport" evidence="13">
    <location>
        <position position="63"/>
    </location>
</feature>
<dbReference type="InterPro" id="IPR035921">
    <property type="entry name" value="F/V-ATP_Csub_sf"/>
</dbReference>
<evidence type="ECO:0000313" key="15">
    <source>
        <dbReference type="EMBL" id="PJF47500.1"/>
    </source>
</evidence>
<dbReference type="Pfam" id="PF00137">
    <property type="entry name" value="ATP-synt_C"/>
    <property type="match status" value="1"/>
</dbReference>
<organism evidence="15 16">
    <name type="scientific">Candidatus Thermofonsia Clade 3 bacterium</name>
    <dbReference type="NCBI Taxonomy" id="2364212"/>
    <lineage>
        <taxon>Bacteria</taxon>
        <taxon>Bacillati</taxon>
        <taxon>Chloroflexota</taxon>
        <taxon>Candidatus Thermofontia</taxon>
        <taxon>Candidatus Thermofonsia Clade 3</taxon>
    </lineage>
</organism>
<keyword evidence="3 13" id="KW-0813">Transport</keyword>
<feature type="transmembrane region" description="Helical" evidence="13">
    <location>
        <begin position="12"/>
        <end position="42"/>
    </location>
</feature>
<dbReference type="PANTHER" id="PTHR10031:SF0">
    <property type="entry name" value="ATPASE PROTEIN 9"/>
    <property type="match status" value="1"/>
</dbReference>
<evidence type="ECO:0000256" key="11">
    <source>
        <dbReference type="ARBA" id="ARBA00023310"/>
    </source>
</evidence>
<evidence type="ECO:0000256" key="2">
    <source>
        <dbReference type="ARBA" id="ARBA00006704"/>
    </source>
</evidence>
<dbReference type="InterPro" id="IPR000454">
    <property type="entry name" value="ATP_synth_F0_csu"/>
</dbReference>
<dbReference type="PANTHER" id="PTHR10031">
    <property type="entry name" value="ATP SYNTHASE LIPID-BINDING PROTEIN, MITOCHONDRIAL"/>
    <property type="match status" value="1"/>
</dbReference>
<dbReference type="EMBL" id="PGTN01000046">
    <property type="protein sequence ID" value="PJF47500.1"/>
    <property type="molecule type" value="Genomic_DNA"/>
</dbReference>
<proteinExistence type="inferred from homology"/>
<dbReference type="Proteomes" id="UP000230790">
    <property type="component" value="Unassembled WGS sequence"/>
</dbReference>
<protein>
    <recommendedName>
        <fullName evidence="13">ATP synthase subunit c</fullName>
    </recommendedName>
    <alternativeName>
        <fullName evidence="13">ATP synthase F(0) sector subunit c</fullName>
    </alternativeName>
    <alternativeName>
        <fullName evidence="13">F-type ATPase subunit c</fullName>
        <shortName evidence="13">F-ATPase subunit c</shortName>
    </alternativeName>
    <alternativeName>
        <fullName evidence="13">Lipid-binding protein</fullName>
    </alternativeName>
</protein>
<evidence type="ECO:0000313" key="16">
    <source>
        <dbReference type="Proteomes" id="UP000230790"/>
    </source>
</evidence>
<evidence type="ECO:0000256" key="12">
    <source>
        <dbReference type="ARBA" id="ARBA00025198"/>
    </source>
</evidence>
<dbReference type="GO" id="GO:0046933">
    <property type="term" value="F:proton-transporting ATP synthase activity, rotational mechanism"/>
    <property type="evidence" value="ECO:0007669"/>
    <property type="project" value="UniProtKB-UniRule"/>
</dbReference>
<dbReference type="GO" id="GO:0045259">
    <property type="term" value="C:proton-transporting ATP synthase complex"/>
    <property type="evidence" value="ECO:0007669"/>
    <property type="project" value="UniProtKB-KW"/>
</dbReference>
<accession>A0A2M8QCI5</accession>
<evidence type="ECO:0000256" key="6">
    <source>
        <dbReference type="ARBA" id="ARBA00022781"/>
    </source>
</evidence>
<keyword evidence="9 13" id="KW-0446">Lipid-binding</keyword>
<comment type="similarity">
    <text evidence="2 13">Belongs to the ATPase C chain family.</text>
</comment>
<dbReference type="InterPro" id="IPR020537">
    <property type="entry name" value="ATP_synth_F0_csu_DDCD_BS"/>
</dbReference>
<dbReference type="NCBIfam" id="TIGR01260">
    <property type="entry name" value="ATP_synt_c"/>
    <property type="match status" value="1"/>
</dbReference>
<keyword evidence="13" id="KW-1003">Cell membrane</keyword>
<keyword evidence="10 13" id="KW-0472">Membrane</keyword>
<dbReference type="GO" id="GO:0033177">
    <property type="term" value="C:proton-transporting two-sector ATPase complex, proton-transporting domain"/>
    <property type="evidence" value="ECO:0007669"/>
    <property type="project" value="InterPro"/>
</dbReference>
<dbReference type="PRINTS" id="PR00124">
    <property type="entry name" value="ATPASEC"/>
</dbReference>
<dbReference type="SUPFAM" id="SSF81333">
    <property type="entry name" value="F1F0 ATP synthase subunit C"/>
    <property type="match status" value="1"/>
</dbReference>
<gene>
    <name evidence="13 15" type="primary">atpE</name>
    <name evidence="15" type="ORF">CUN48_08355</name>
</gene>
<dbReference type="InterPro" id="IPR005953">
    <property type="entry name" value="ATP_synth_csu_bac/chlpt"/>
</dbReference>
<dbReference type="GO" id="GO:0005886">
    <property type="term" value="C:plasma membrane"/>
    <property type="evidence" value="ECO:0007669"/>
    <property type="project" value="UniProtKB-SubCell"/>
</dbReference>
<keyword evidence="8 13" id="KW-0406">Ion transport</keyword>
<dbReference type="Gene3D" id="1.20.20.10">
    <property type="entry name" value="F1F0 ATP synthase subunit C"/>
    <property type="match status" value="1"/>
</dbReference>
<evidence type="ECO:0000256" key="13">
    <source>
        <dbReference type="HAMAP-Rule" id="MF_01396"/>
    </source>
</evidence>
<dbReference type="InterPro" id="IPR038662">
    <property type="entry name" value="ATP_synth_F0_csu_sf"/>
</dbReference>
<evidence type="ECO:0000256" key="7">
    <source>
        <dbReference type="ARBA" id="ARBA00022989"/>
    </source>
</evidence>
<comment type="function">
    <text evidence="13">Key component of the F(0) channel; it plays a direct role in translocation across the membrane. A homomeric c-ring of between 10-14 subunits forms the central stalk rotor element with the F(1) delta and epsilon subunits.</text>
</comment>
<evidence type="ECO:0000259" key="14">
    <source>
        <dbReference type="Pfam" id="PF00137"/>
    </source>
</evidence>
<evidence type="ECO:0000256" key="3">
    <source>
        <dbReference type="ARBA" id="ARBA00022448"/>
    </source>
</evidence>
<reference evidence="15 16" key="1">
    <citation type="submission" date="2017-11" db="EMBL/GenBank/DDBJ databases">
        <title>Evolution of Phototrophy in the Chloroflexi Phylum Driven by Horizontal Gene Transfer.</title>
        <authorList>
            <person name="Ward L.M."/>
            <person name="Hemp J."/>
            <person name="Shih P.M."/>
            <person name="Mcglynn S.E."/>
            <person name="Fischer W."/>
        </authorList>
    </citation>
    <scope>NUCLEOTIDE SEQUENCE [LARGE SCALE GENOMIC DNA]</scope>
    <source>
        <strain evidence="15">JP3_7</strain>
    </source>
</reference>